<dbReference type="EMBL" id="JXMW01000023">
    <property type="protein sequence ID" value="OQD58227.1"/>
    <property type="molecule type" value="Genomic_DNA"/>
</dbReference>
<evidence type="ECO:0000313" key="3">
    <source>
        <dbReference type="Proteomes" id="UP000191661"/>
    </source>
</evidence>
<dbReference type="AlphaFoldDB" id="A0A1V6N0V8"/>
<keyword evidence="3" id="KW-1185">Reference proteome</keyword>
<proteinExistence type="predicted"/>
<gene>
    <name evidence="2" type="ORF">MBBAR_23c00010</name>
</gene>
<dbReference type="Proteomes" id="UP000191661">
    <property type="component" value="Unassembled WGS sequence"/>
</dbReference>
<protein>
    <submittedName>
        <fullName evidence="2">Transcriptional regulator</fullName>
    </submittedName>
</protein>
<dbReference type="OrthoDB" id="11410at2157"/>
<dbReference type="SUPFAM" id="SSF46785">
    <property type="entry name" value="Winged helix' DNA-binding domain"/>
    <property type="match status" value="1"/>
</dbReference>
<sequence>MNSKNIDYLNMYENVKDELKFLTSSKIRIKLLECLSEIPVPMKILCENTNLNYSAISNNIHRLKDNGYVDSDDGKFCLNNIAIMKLLNFYDFSETVKIIRTYIDLWIDHDISCILLDGLVDLNSLKTGYLIESIPTDIYRPHNIFKNILKASNNIKSIFPFVHPEYPIIFQDLIENGVNIEVLCGKAITLNFIESMDLKTLKTGSKNRNFKIKSSKNDIKIFLTVADEFMAFGLFKEDGTYDQNRLLISDDLDAVKWANGLFDYYNSIGNSLYI</sequence>
<dbReference type="InterPro" id="IPR013561">
    <property type="entry name" value="FilR1_middle_dom"/>
</dbReference>
<comment type="caution">
    <text evidence="2">The sequence shown here is derived from an EMBL/GenBank/DDBJ whole genome shotgun (WGS) entry which is preliminary data.</text>
</comment>
<dbReference type="Pfam" id="PF08350">
    <property type="entry name" value="FilR1_middle"/>
    <property type="match status" value="1"/>
</dbReference>
<dbReference type="InterPro" id="IPR036388">
    <property type="entry name" value="WH-like_DNA-bd_sf"/>
</dbReference>
<dbReference type="RefSeq" id="WP_080460908.1">
    <property type="nucleotide sequence ID" value="NZ_JXMW01000023.1"/>
</dbReference>
<evidence type="ECO:0000313" key="2">
    <source>
        <dbReference type="EMBL" id="OQD58227.1"/>
    </source>
</evidence>
<name>A0A1V6N0V8_METAZ</name>
<reference evidence="2 3" key="1">
    <citation type="submission" date="2014-12" db="EMBL/GenBank/DDBJ databases">
        <title>Genome sequence of Methanobrevibacter arboriphilicus DH1, DSM1125.</title>
        <authorList>
            <person name="Poehlein A."/>
            <person name="Thauer R.K."/>
            <person name="Seedorf H."/>
            <person name="Daniel R."/>
        </authorList>
    </citation>
    <scope>NUCLEOTIDE SEQUENCE [LARGE SCALE GENOMIC DNA]</scope>
    <source>
        <strain evidence="2 3">DH1</strain>
    </source>
</reference>
<dbReference type="InterPro" id="IPR036390">
    <property type="entry name" value="WH_DNA-bd_sf"/>
</dbReference>
<feature type="domain" description="Methanogenesis regulatory protein FilR1 middle" evidence="1">
    <location>
        <begin position="138"/>
        <end position="266"/>
    </location>
</feature>
<accession>A0A1V6N0V8</accession>
<dbReference type="Gene3D" id="1.10.10.10">
    <property type="entry name" value="Winged helix-like DNA-binding domain superfamily/Winged helix DNA-binding domain"/>
    <property type="match status" value="1"/>
</dbReference>
<evidence type="ECO:0000259" key="1">
    <source>
        <dbReference type="Pfam" id="PF08350"/>
    </source>
</evidence>
<organism evidence="2 3">
    <name type="scientific">Methanobrevibacter arboriphilus JCM 13429 = DSM 1125</name>
    <dbReference type="NCBI Taxonomy" id="1300164"/>
    <lineage>
        <taxon>Archaea</taxon>
        <taxon>Methanobacteriati</taxon>
        <taxon>Methanobacteriota</taxon>
        <taxon>Methanomada group</taxon>
        <taxon>Methanobacteria</taxon>
        <taxon>Methanobacteriales</taxon>
        <taxon>Methanobacteriaceae</taxon>
        <taxon>Methanobrevibacter</taxon>
    </lineage>
</organism>